<sequence>MKAKEVLELLKISRPTLTKYVKEGKIRVTVMPNGFYDYNEEDVYKIFMKGIERKTYIYARVSNPKQKKDLENQIELLKQFCFSNGYKIHGVFSDIASGISFEKRNEFFKMLDDVLAGKVERVIIAYKDRLSRVGFELFKHLFRKFNTEIVVVSEVGDEKLDSQEIIEEIISLLHCYSMKFYSKRKIQKIRKLLESEVFEDNSKKSRTNTDK</sequence>
<keyword evidence="5" id="KW-1185">Reference proteome</keyword>
<dbReference type="InterPro" id="IPR006119">
    <property type="entry name" value="Resolv_N"/>
</dbReference>
<dbReference type="GO" id="GO:0000150">
    <property type="term" value="F:DNA strand exchange activity"/>
    <property type="evidence" value="ECO:0007669"/>
    <property type="project" value="InterPro"/>
</dbReference>
<organism evidence="4 5">
    <name type="scientific">Caldicellulosiruptor changbaiensis</name>
    <dbReference type="NCBI Taxonomy" id="1222016"/>
    <lineage>
        <taxon>Bacteria</taxon>
        <taxon>Bacillati</taxon>
        <taxon>Bacillota</taxon>
        <taxon>Bacillota incertae sedis</taxon>
        <taxon>Caldicellulosiruptorales</taxon>
        <taxon>Caldicellulosiruptoraceae</taxon>
        <taxon>Caldicellulosiruptor</taxon>
    </lineage>
</organism>
<reference evidence="4 5" key="1">
    <citation type="submission" date="2018-12" db="EMBL/GenBank/DDBJ databases">
        <title>Genome sequence from the cellulolytic species, Caldicellulosiruptor changbaiensis.</title>
        <authorList>
            <person name="Blumer-Schuette S.E."/>
            <person name="Mendoza C."/>
        </authorList>
    </citation>
    <scope>NUCLEOTIDE SEQUENCE [LARGE SCALE GENOMIC DNA]</scope>
    <source>
        <strain evidence="4 5">CBS-Z</strain>
    </source>
</reference>
<evidence type="ECO:0000313" key="4">
    <source>
        <dbReference type="EMBL" id="AZT91557.1"/>
    </source>
</evidence>
<dbReference type="InterPro" id="IPR048046">
    <property type="entry name" value="Transpos_IS607"/>
</dbReference>
<name>A0A3T0D8T3_9FIRM</name>
<feature type="domain" description="Resolvase/invertase-type recombinase catalytic" evidence="3">
    <location>
        <begin position="54"/>
        <end position="211"/>
    </location>
</feature>
<dbReference type="SMART" id="SM00857">
    <property type="entry name" value="Resolvase"/>
    <property type="match status" value="1"/>
</dbReference>
<dbReference type="RefSeq" id="WP_127352863.1">
    <property type="nucleotide sequence ID" value="NZ_CP034791.1"/>
</dbReference>
<dbReference type="InterPro" id="IPR036162">
    <property type="entry name" value="Resolvase-like_N_sf"/>
</dbReference>
<dbReference type="NCBIfam" id="NF033518">
    <property type="entry name" value="transpos_IS607"/>
    <property type="match status" value="1"/>
</dbReference>
<protein>
    <submittedName>
        <fullName evidence="4">IS607 family transposase</fullName>
    </submittedName>
</protein>
<keyword evidence="2" id="KW-0233">DNA recombination</keyword>
<dbReference type="SUPFAM" id="SSF53041">
    <property type="entry name" value="Resolvase-like"/>
    <property type="match status" value="1"/>
</dbReference>
<evidence type="ECO:0000256" key="2">
    <source>
        <dbReference type="ARBA" id="ARBA00023172"/>
    </source>
</evidence>
<dbReference type="Proteomes" id="UP000282930">
    <property type="component" value="Chromosome"/>
</dbReference>
<dbReference type="InterPro" id="IPR009061">
    <property type="entry name" value="DNA-bd_dom_put_sf"/>
</dbReference>
<accession>A0A3T0D8T3</accession>
<proteinExistence type="predicted"/>
<evidence type="ECO:0000259" key="3">
    <source>
        <dbReference type="PROSITE" id="PS51736"/>
    </source>
</evidence>
<dbReference type="SUPFAM" id="SSF46955">
    <property type="entry name" value="Putative DNA-binding domain"/>
    <property type="match status" value="1"/>
</dbReference>
<dbReference type="Gene3D" id="3.40.50.1390">
    <property type="entry name" value="Resolvase, N-terminal catalytic domain"/>
    <property type="match status" value="1"/>
</dbReference>
<dbReference type="AlphaFoldDB" id="A0A3T0D8T3"/>
<dbReference type="Pfam" id="PF00239">
    <property type="entry name" value="Resolvase"/>
    <property type="match status" value="1"/>
</dbReference>
<dbReference type="PANTHER" id="PTHR30461:SF2">
    <property type="entry name" value="SERINE RECOMBINASE PINE-RELATED"/>
    <property type="match status" value="1"/>
</dbReference>
<dbReference type="FunFam" id="3.40.50.1390:FF:000002">
    <property type="entry name" value="ORF1 in transposon ISC1904"/>
    <property type="match status" value="1"/>
</dbReference>
<dbReference type="GO" id="GO:0003677">
    <property type="term" value="F:DNA binding"/>
    <property type="evidence" value="ECO:0007669"/>
    <property type="project" value="UniProtKB-KW"/>
</dbReference>
<dbReference type="Gene3D" id="1.10.1660.10">
    <property type="match status" value="1"/>
</dbReference>
<evidence type="ECO:0000313" key="5">
    <source>
        <dbReference type="Proteomes" id="UP000282930"/>
    </source>
</evidence>
<dbReference type="EMBL" id="CP034791">
    <property type="protein sequence ID" value="AZT91557.1"/>
    <property type="molecule type" value="Genomic_DNA"/>
</dbReference>
<dbReference type="InterPro" id="IPR041718">
    <property type="entry name" value="IS607_transposase-like"/>
</dbReference>
<dbReference type="CDD" id="cd04762">
    <property type="entry name" value="HTH_MerR-trunc"/>
    <property type="match status" value="1"/>
</dbReference>
<dbReference type="PROSITE" id="PS51736">
    <property type="entry name" value="RECOMBINASES_3"/>
    <property type="match status" value="1"/>
</dbReference>
<dbReference type="CDD" id="cd03769">
    <property type="entry name" value="SR_IS607_transposase_like"/>
    <property type="match status" value="1"/>
</dbReference>
<keyword evidence="1" id="KW-0238">DNA-binding</keyword>
<gene>
    <name evidence="4" type="ORF">ELD05_13700</name>
</gene>
<dbReference type="PANTHER" id="PTHR30461">
    <property type="entry name" value="DNA-INVERTASE FROM LAMBDOID PROPHAGE"/>
    <property type="match status" value="1"/>
</dbReference>
<evidence type="ECO:0000256" key="1">
    <source>
        <dbReference type="ARBA" id="ARBA00023125"/>
    </source>
</evidence>
<dbReference type="KEGG" id="ccha:ELD05_13700"/>
<dbReference type="InterPro" id="IPR050639">
    <property type="entry name" value="SSR_resolvase"/>
</dbReference>